<dbReference type="InterPro" id="IPR003961">
    <property type="entry name" value="FN3_dom"/>
</dbReference>
<keyword evidence="8" id="KW-1185">Reference proteome</keyword>
<gene>
    <name evidence="7" type="ORF">EIK76_11080</name>
</gene>
<dbReference type="Pfam" id="PF17963">
    <property type="entry name" value="Big_9"/>
    <property type="match status" value="6"/>
</dbReference>
<dbReference type="PROSITE" id="PS50268">
    <property type="entry name" value="CADHERIN_2"/>
    <property type="match status" value="2"/>
</dbReference>
<dbReference type="Proteomes" id="UP000276260">
    <property type="component" value="Unassembled WGS sequence"/>
</dbReference>
<dbReference type="GO" id="GO:0008013">
    <property type="term" value="F:beta-catenin binding"/>
    <property type="evidence" value="ECO:0007669"/>
    <property type="project" value="TreeGrafter"/>
</dbReference>
<dbReference type="GO" id="GO:0005509">
    <property type="term" value="F:calcium ion binding"/>
    <property type="evidence" value="ECO:0007669"/>
    <property type="project" value="InterPro"/>
</dbReference>
<evidence type="ECO:0000256" key="1">
    <source>
        <dbReference type="ARBA" id="ARBA00004370"/>
    </source>
</evidence>
<dbReference type="EMBL" id="RRCF01000002">
    <property type="protein sequence ID" value="RRJ21411.1"/>
    <property type="molecule type" value="Genomic_DNA"/>
</dbReference>
<feature type="domain" description="Cadherin" evidence="5">
    <location>
        <begin position="679"/>
        <end position="787"/>
    </location>
</feature>
<evidence type="ECO:0000259" key="6">
    <source>
        <dbReference type="PROSITE" id="PS50853"/>
    </source>
</evidence>
<dbReference type="Gene3D" id="2.60.40.3440">
    <property type="match status" value="3"/>
</dbReference>
<dbReference type="InterPro" id="IPR036116">
    <property type="entry name" value="FN3_sf"/>
</dbReference>
<dbReference type="InterPro" id="IPR013431">
    <property type="entry name" value="Delta_60_rpt"/>
</dbReference>
<sequence>MGVFLFRHDFQRWIAITFCVLLTACGGGSGSETVPDTPVGQQPPVSSPPVGGTPVEMALMVAFGYNPLAAGSPLRRDQVQQLAVGNGSATYRFPRSGERISGNLTIAVNVADPDGIARVLVGFNGSEQALVLCQTNCGSAFSQTLTGVNPRNFGLTPGSLRLELWLEDQLGNRILFDARDIEWQPEPVVGVNTNRSAGALQVNWTANSNARRYNLYIAEQPGITPENILSKSGGRQFLALTQSSFSVPDLQDNRRYFMLITGVDSSGESLYSEQHVIQPVGAPEFSAPVASPDQFSVNEDTEFRGSLLGNDSHPDARRFSLDPQAVRSPENGVVVLNTDGSFSYTPAANFSGSDSFIYQITDTQGLTAQALVSLTVLATNDRPTALDDSYSLNRNTSLTIAAPGVLANDFDLDGDTLTLERIALTAPSHGSLQLSPDGAFIYTPIANFSGEDFFVYQISDPQGEVAQAKVSLRIEMTNAAPLAQTDSYQLGEDEQLTVTASAGILANDTDPDGDSVSLITELLSTVQNGQLILASDGSFQYIPNQDFFGTDSFSYQIKDPAGLVGAATVVLTVLAQNDPPVVQAATYSVNSNATLSVAAPGLLAYAFDVEAQSLTLDPQLVVAPTKGAVQLAEDGSFSYIADTQAEGSDSFVFGVVDAEGASGTGTVVINIIYQATAPVLADATYQVFANAISGYQFAQLTAADSDPNDTVFFSIVSGNNSGLFNLSATGALTVADNAALTALSGSTQSLLVQVTDSYGFIDQALIQIEILAIPVIALPDSYDVPQGASLSAMPGVLANDIEASGASLLASLVSGPSHGQLILNADGSFVYTPAPSFYGPDSFTYQASNGTYSAQATVLLNVTYVPPALQAISDTYMLDEDSLLTVQTNQSLLQNDSFDPAAAVTVSLVQAPPTGSLSLNADGTFTYQPAAHAYGAYYFTYRLTQGTETSDAQVELNISPVNDPPSLQDAAVTISDDYADLQPVLTLTLNDIDPGNYSYEIIAGNQDAVFAIGAGGVITVVNSSLLDAGSTASYSLVVKVTENSDTNLVDTATVVITVIAAQVEETTVIPDTGFASGSNLILDLMLSGEYNEPAQIIPLSDGRSLILGTVVNSSGPEIFVARLNADGSIDSAYADKGVFRSKILSVYSTEQAVAAVLTSSNELVVLANYSENTDSGFYLIKLNQDGSLDNDFGNLQGYVLCEFTPCDTADVHATDLVLNHLGHYVVAGRKDGRAFLFEFADSGYQTGWTSTLSSLVQFDLVRQDSGHNYYAVGQSSAGFITVARFSSSFHPDTTTFGCDTAMPPVCAGYKQYDFALAGSVAYDAELYNDELYLIGTVTESSAPASPDGLLFKLTETGELDPTFGSHSGYTKVNGNAGNPLYYKALAIDATGIYMLASTETANNVPVSVSQYDLTGQFIQDQPLVAEGQFDIVDLHSTGDSLWLLQQFSHPNYGAVGTVSFNWVGKYQPTTLVADTTFSADGQRWFNAGFSSDTLLGSRRLMLGSQVNKTLFYGYSYSYLNGYYQQAFVGRLTSSGALDQSFGNHGLVLLADDQLNQMTVNTILEAGSNQFYVAGAGLDTNNDQIGFVARLDQYGSVDQGFAGGIVDLIPDHLGSYNRSSALHLQLKADGHLVVGAEYSQYQDNFDIALLQFNPDGSLDVGNFGSSAAGFTLFTEIDTNAQTEERLSQMKLDPVDNSLVIAGQYKLMADPRLYVARFNHAGLLMNATNSPTETFGDSAQGYSLMNLVDNSNDQTKYSEYLNAMDFDAGRHLVFALSKNYEGDQAYYLYRLEQDGSTDASFNFGAPKVFDSFSDQLAVDLEINAIHVDPSGRLLMAGRYGVNAWVGRVLLDGSGSEVGRWDPAFEPDSPTYGAYQFNGLSFDADLFLELTSSKVTLGWSFYSNGGYSATLRQYLLYQSNPI</sequence>
<feature type="domain" description="Fibronectin type-III" evidence="6">
    <location>
        <begin position="184"/>
        <end position="283"/>
    </location>
</feature>
<protein>
    <submittedName>
        <fullName evidence="7">Tandem-95 repeat protein</fullName>
    </submittedName>
</protein>
<keyword evidence="4" id="KW-0472">Membrane</keyword>
<dbReference type="Gene3D" id="2.80.10.50">
    <property type="match status" value="2"/>
</dbReference>
<evidence type="ECO:0000256" key="2">
    <source>
        <dbReference type="ARBA" id="ARBA00022737"/>
    </source>
</evidence>
<organism evidence="7 8">
    <name type="scientific">Rheinheimera mesophila</name>
    <dbReference type="NCBI Taxonomy" id="1547515"/>
    <lineage>
        <taxon>Bacteria</taxon>
        <taxon>Pseudomonadati</taxon>
        <taxon>Pseudomonadota</taxon>
        <taxon>Gammaproteobacteria</taxon>
        <taxon>Chromatiales</taxon>
        <taxon>Chromatiaceae</taxon>
        <taxon>Rheinheimera</taxon>
    </lineage>
</organism>
<dbReference type="GO" id="GO:0045296">
    <property type="term" value="F:cadherin binding"/>
    <property type="evidence" value="ECO:0007669"/>
    <property type="project" value="TreeGrafter"/>
</dbReference>
<keyword evidence="2" id="KW-0677">Repeat</keyword>
<dbReference type="Pfam" id="PF17164">
    <property type="entry name" value="DUF5122"/>
    <property type="match status" value="4"/>
</dbReference>
<evidence type="ECO:0000313" key="8">
    <source>
        <dbReference type="Proteomes" id="UP000276260"/>
    </source>
</evidence>
<dbReference type="InterPro" id="IPR002126">
    <property type="entry name" value="Cadherin-like_dom"/>
</dbReference>
<dbReference type="Gene3D" id="2.60.40.2810">
    <property type="match status" value="1"/>
</dbReference>
<dbReference type="PANTHER" id="PTHR24027:SF438">
    <property type="entry name" value="CADHERIN 23"/>
    <property type="match status" value="1"/>
</dbReference>
<dbReference type="CDD" id="cd00063">
    <property type="entry name" value="FN3"/>
    <property type="match status" value="1"/>
</dbReference>
<dbReference type="CDD" id="cd11304">
    <property type="entry name" value="Cadherin_repeat"/>
    <property type="match status" value="2"/>
</dbReference>
<accession>A0A3P3QJS9</accession>
<dbReference type="GO" id="GO:0016477">
    <property type="term" value="P:cell migration"/>
    <property type="evidence" value="ECO:0007669"/>
    <property type="project" value="TreeGrafter"/>
</dbReference>
<dbReference type="PROSITE" id="PS51257">
    <property type="entry name" value="PROKAR_LIPOPROTEIN"/>
    <property type="match status" value="1"/>
</dbReference>
<dbReference type="Gene3D" id="2.60.40.60">
    <property type="entry name" value="Cadherins"/>
    <property type="match status" value="2"/>
</dbReference>
<dbReference type="PANTHER" id="PTHR24027">
    <property type="entry name" value="CADHERIN-23"/>
    <property type="match status" value="1"/>
</dbReference>
<dbReference type="Gene3D" id="2.60.40.10">
    <property type="entry name" value="Immunoglobulins"/>
    <property type="match status" value="1"/>
</dbReference>
<dbReference type="PROSITE" id="PS50853">
    <property type="entry name" value="FN3"/>
    <property type="match status" value="1"/>
</dbReference>
<proteinExistence type="predicted"/>
<dbReference type="SUPFAM" id="SSF49313">
    <property type="entry name" value="Cadherin-like"/>
    <property type="match status" value="2"/>
</dbReference>
<comment type="subcellular location">
    <subcellularLocation>
        <location evidence="1">Membrane</location>
    </subcellularLocation>
</comment>
<evidence type="ECO:0000256" key="3">
    <source>
        <dbReference type="ARBA" id="ARBA00022837"/>
    </source>
</evidence>
<dbReference type="InterPro" id="IPR039808">
    <property type="entry name" value="Cadherin"/>
</dbReference>
<reference evidence="7 8" key="1">
    <citation type="submission" date="2018-11" db="EMBL/GenBank/DDBJ databases">
        <title>Draft genome analysis of Rheinheimera mesophila isolated from an industrial waste site.</title>
        <authorList>
            <person name="Yu Q."/>
            <person name="Qi Y."/>
            <person name="Zhang H."/>
            <person name="Lu Y."/>
            <person name="Pu J."/>
        </authorList>
    </citation>
    <scope>NUCLEOTIDE SEQUENCE [LARGE SCALE GENOMIC DNA]</scope>
    <source>
        <strain evidence="7 8">IITR13</strain>
    </source>
</reference>
<dbReference type="GO" id="GO:0016342">
    <property type="term" value="C:catenin complex"/>
    <property type="evidence" value="ECO:0007669"/>
    <property type="project" value="TreeGrafter"/>
</dbReference>
<name>A0A3P3QJS9_9GAMM</name>
<evidence type="ECO:0000313" key="7">
    <source>
        <dbReference type="EMBL" id="RRJ21411.1"/>
    </source>
</evidence>
<dbReference type="OrthoDB" id="5800390at2"/>
<feature type="domain" description="Cadherin" evidence="5">
    <location>
        <begin position="966"/>
        <end position="1072"/>
    </location>
</feature>
<evidence type="ECO:0000256" key="4">
    <source>
        <dbReference type="ARBA" id="ARBA00023136"/>
    </source>
</evidence>
<dbReference type="NCBIfam" id="TIGR02608">
    <property type="entry name" value="delta_60_rpt"/>
    <property type="match status" value="5"/>
</dbReference>
<evidence type="ECO:0000259" key="5">
    <source>
        <dbReference type="PROSITE" id="PS50268"/>
    </source>
</evidence>
<dbReference type="GO" id="GO:0007156">
    <property type="term" value="P:homophilic cell adhesion via plasma membrane adhesion molecules"/>
    <property type="evidence" value="ECO:0007669"/>
    <property type="project" value="InterPro"/>
</dbReference>
<dbReference type="NCBIfam" id="NF012211">
    <property type="entry name" value="tand_rpt_95"/>
    <property type="match status" value="6"/>
</dbReference>
<dbReference type="SUPFAM" id="SSF49265">
    <property type="entry name" value="Fibronectin type III"/>
    <property type="match status" value="1"/>
</dbReference>
<dbReference type="InterPro" id="IPR015919">
    <property type="entry name" value="Cadherin-like_sf"/>
</dbReference>
<dbReference type="RefSeq" id="WP_046521379.1">
    <property type="nucleotide sequence ID" value="NZ_LAVS01000096.1"/>
</dbReference>
<dbReference type="InterPro" id="IPR013783">
    <property type="entry name" value="Ig-like_fold"/>
</dbReference>
<keyword evidence="3" id="KW-0106">Calcium</keyword>
<comment type="caution">
    <text evidence="7">The sequence shown here is derived from an EMBL/GenBank/DDBJ whole genome shotgun (WGS) entry which is preliminary data.</text>
</comment>